<accession>C3MAV5</accession>
<dbReference type="AlphaFoldDB" id="C3MAV5"/>
<feature type="region of interest" description="Disordered" evidence="1">
    <location>
        <begin position="1"/>
        <end position="24"/>
    </location>
</feature>
<organism evidence="2 3">
    <name type="scientific">Sinorhizobium fredii (strain NBRC 101917 / NGR234)</name>
    <dbReference type="NCBI Taxonomy" id="394"/>
    <lineage>
        <taxon>Bacteria</taxon>
        <taxon>Pseudomonadati</taxon>
        <taxon>Pseudomonadota</taxon>
        <taxon>Alphaproteobacteria</taxon>
        <taxon>Hyphomicrobiales</taxon>
        <taxon>Rhizobiaceae</taxon>
        <taxon>Sinorhizobium/Ensifer group</taxon>
        <taxon>Sinorhizobium</taxon>
    </lineage>
</organism>
<dbReference type="Proteomes" id="UP000001054">
    <property type="component" value="Chromosome"/>
</dbReference>
<name>C3MAV5_SINFN</name>
<proteinExistence type="predicted"/>
<evidence type="ECO:0000313" key="3">
    <source>
        <dbReference type="Proteomes" id="UP000001054"/>
    </source>
</evidence>
<dbReference type="OrthoDB" id="8404546at2"/>
<evidence type="ECO:0000256" key="1">
    <source>
        <dbReference type="SAM" id="MobiDB-lite"/>
    </source>
</evidence>
<dbReference type="HOGENOM" id="CLU_2181827_0_0_5"/>
<keyword evidence="3" id="KW-1185">Reference proteome</keyword>
<protein>
    <submittedName>
        <fullName evidence="2">Uncharacterized protein</fullName>
    </submittedName>
</protein>
<evidence type="ECO:0000313" key="2">
    <source>
        <dbReference type="EMBL" id="ACP24948.1"/>
    </source>
</evidence>
<dbReference type="EMBL" id="CP001389">
    <property type="protein sequence ID" value="ACP24948.1"/>
    <property type="molecule type" value="Genomic_DNA"/>
</dbReference>
<feature type="compositionally biased region" description="Basic and acidic residues" evidence="1">
    <location>
        <begin position="7"/>
        <end position="24"/>
    </location>
</feature>
<gene>
    <name evidence="2" type="ordered locus">NGR_c11630</name>
</gene>
<reference evidence="2 3" key="1">
    <citation type="journal article" date="2009" name="Appl. Environ. Microbiol.">
        <title>Rhizobium sp. strain NGR234 possesses a remarkable number of secretion systems.</title>
        <authorList>
            <person name="Schmeisser C."/>
            <person name="Liesegang H."/>
            <person name="Krysciak D."/>
            <person name="Bakkou N."/>
            <person name="Le Quere A."/>
            <person name="Wollherr A."/>
            <person name="Heinemeyer I."/>
            <person name="Morgenstern B."/>
            <person name="Pommerening-Roeser A."/>
            <person name="Flores M."/>
            <person name="Palacios R."/>
            <person name="Brenner S."/>
            <person name="Gottschalk G."/>
            <person name="Schmitz R.A."/>
            <person name="Broughton W.J."/>
            <person name="Perret X."/>
            <person name="Strittmatter A.W."/>
            <person name="Streit W.R."/>
        </authorList>
    </citation>
    <scope>NUCLEOTIDE SEQUENCE [LARGE SCALE GENOMIC DNA]</scope>
    <source>
        <strain evidence="3">NBRC 101917 / NGR234</strain>
    </source>
</reference>
<dbReference type="KEGG" id="rhi:NGR_c11630"/>
<dbReference type="RefSeq" id="WP_012707731.1">
    <property type="nucleotide sequence ID" value="NC_012587.1"/>
</dbReference>
<dbReference type="STRING" id="394.NGR_c11630"/>
<sequence length="109" mass="12424">MPVDLNPPEKHEGKPVERSDLPAGRTPEEVAYHFGISPRRVRQMARELGACRIFGNRMFLLPADVETLLEAAKPKPKPVYQRRGHSADLAELLALRKQMEREEAARKKK</sequence>